<dbReference type="EMBL" id="CP048286">
    <property type="protein sequence ID" value="QHW29572.1"/>
    <property type="molecule type" value="Genomic_DNA"/>
</dbReference>
<dbReference type="Pfam" id="PF02915">
    <property type="entry name" value="Rubrerythrin"/>
    <property type="match status" value="1"/>
</dbReference>
<dbReference type="InterPro" id="IPR003251">
    <property type="entry name" value="Rr_diiron-bd_dom"/>
</dbReference>
<dbReference type="InterPro" id="IPR009078">
    <property type="entry name" value="Ferritin-like_SF"/>
</dbReference>
<dbReference type="SUPFAM" id="SSF47240">
    <property type="entry name" value="Ferritin-like"/>
    <property type="match status" value="1"/>
</dbReference>
<dbReference type="GO" id="GO:0016491">
    <property type="term" value="F:oxidoreductase activity"/>
    <property type="evidence" value="ECO:0007669"/>
    <property type="project" value="InterPro"/>
</dbReference>
<evidence type="ECO:0000259" key="1">
    <source>
        <dbReference type="Pfam" id="PF02915"/>
    </source>
</evidence>
<dbReference type="AlphaFoldDB" id="A0A6C0NYM2"/>
<dbReference type="Proteomes" id="UP000479114">
    <property type="component" value="Chromosome"/>
</dbReference>
<dbReference type="CDD" id="cd00657">
    <property type="entry name" value="Ferritin_like"/>
    <property type="match status" value="1"/>
</dbReference>
<evidence type="ECO:0000313" key="3">
    <source>
        <dbReference type="Proteomes" id="UP000479114"/>
    </source>
</evidence>
<gene>
    <name evidence="2" type="ORF">GZH47_01130</name>
</gene>
<dbReference type="KEGG" id="prz:GZH47_01130"/>
<dbReference type="RefSeq" id="WP_162638142.1">
    <property type="nucleotide sequence ID" value="NZ_CP048286.1"/>
</dbReference>
<feature type="domain" description="Rubrerythrin diiron-binding" evidence="1">
    <location>
        <begin position="26"/>
        <end position="149"/>
    </location>
</feature>
<organism evidence="2 3">
    <name type="scientific">Paenibacillus rhizovicinus</name>
    <dbReference type="NCBI Taxonomy" id="2704463"/>
    <lineage>
        <taxon>Bacteria</taxon>
        <taxon>Bacillati</taxon>
        <taxon>Bacillota</taxon>
        <taxon>Bacilli</taxon>
        <taxon>Bacillales</taxon>
        <taxon>Paenibacillaceae</taxon>
        <taxon>Paenibacillus</taxon>
    </lineage>
</organism>
<reference evidence="2 3" key="1">
    <citation type="submission" date="2020-02" db="EMBL/GenBank/DDBJ databases">
        <title>Paenibacillus sp. nov., isolated from rhizosphere soil of tomato.</title>
        <authorList>
            <person name="Weon H.-Y."/>
            <person name="Lee S.A."/>
        </authorList>
    </citation>
    <scope>NUCLEOTIDE SEQUENCE [LARGE SCALE GENOMIC DNA]</scope>
    <source>
        <strain evidence="2 3">14171R-81</strain>
    </source>
</reference>
<proteinExistence type="predicted"/>
<evidence type="ECO:0000313" key="2">
    <source>
        <dbReference type="EMBL" id="QHW29572.1"/>
    </source>
</evidence>
<dbReference type="GO" id="GO:0046872">
    <property type="term" value="F:metal ion binding"/>
    <property type="evidence" value="ECO:0007669"/>
    <property type="project" value="InterPro"/>
</dbReference>
<name>A0A6C0NYM2_9BACL</name>
<keyword evidence="3" id="KW-1185">Reference proteome</keyword>
<accession>A0A6C0NYM2</accession>
<sequence length="165" mass="19181">MNYVNPYWRAPSLVPIWLITPQQAAELIKESVQGERSDELFYDQLIKMAPNAQQAAIIASIRDDERGHNRMFRQMYKDLTGYEVTGTLNEENPIVNSYMDGLQKAFDGELAAVEKYRKIWFGLPNGIYKDTLYGIILDEQKHAAKYNNLLLRNLNTRFNHGTWSY</sequence>
<dbReference type="InterPro" id="IPR012347">
    <property type="entry name" value="Ferritin-like"/>
</dbReference>
<dbReference type="Gene3D" id="1.20.1260.10">
    <property type="match status" value="1"/>
</dbReference>
<protein>
    <submittedName>
        <fullName evidence="2">Ferritin-like domain-containing protein</fullName>
    </submittedName>
</protein>